<evidence type="ECO:0000256" key="1">
    <source>
        <dbReference type="SAM" id="MobiDB-lite"/>
    </source>
</evidence>
<reference evidence="3" key="1">
    <citation type="submission" date="2017-07" db="EMBL/GenBank/DDBJ databases">
        <title>Taro Niue Genome Assembly and Annotation.</title>
        <authorList>
            <person name="Atibalentja N."/>
            <person name="Keating K."/>
            <person name="Fields C.J."/>
        </authorList>
    </citation>
    <scope>NUCLEOTIDE SEQUENCE</scope>
    <source>
        <strain evidence="3">Niue_2</strain>
        <tissue evidence="3">Leaf</tissue>
    </source>
</reference>
<proteinExistence type="predicted"/>
<feature type="region of interest" description="Disordered" evidence="1">
    <location>
        <begin position="401"/>
        <end position="597"/>
    </location>
</feature>
<name>A0A843TKH7_COLES</name>
<evidence type="ECO:0000313" key="4">
    <source>
        <dbReference type="Proteomes" id="UP000652761"/>
    </source>
</evidence>
<feature type="compositionally biased region" description="Polar residues" evidence="1">
    <location>
        <begin position="431"/>
        <end position="445"/>
    </location>
</feature>
<feature type="compositionally biased region" description="Low complexity" evidence="1">
    <location>
        <begin position="583"/>
        <end position="596"/>
    </location>
</feature>
<feature type="compositionally biased region" description="Basic and acidic residues" evidence="1">
    <location>
        <begin position="499"/>
        <end position="534"/>
    </location>
</feature>
<protein>
    <recommendedName>
        <fullName evidence="2">DUF7750 domain-containing protein</fullName>
    </recommendedName>
</protein>
<dbReference type="PANTHER" id="PTHR43592:SF20">
    <property type="entry name" value="ALPHA_BETA-HYDROLASES SUPERFAMILY PROTEIN"/>
    <property type="match status" value="1"/>
</dbReference>
<evidence type="ECO:0000259" key="2">
    <source>
        <dbReference type="Pfam" id="PF24930"/>
    </source>
</evidence>
<dbReference type="InterPro" id="IPR056652">
    <property type="entry name" value="DUF7750"/>
</dbReference>
<feature type="compositionally biased region" description="Polar residues" evidence="1">
    <location>
        <begin position="566"/>
        <end position="577"/>
    </location>
</feature>
<sequence>MMFKEMDVCGPAPSTCRYPLLLYCYLYLMRYWILGRHSNSYKMIKTNSGALMLMMKVLTQLTSTLSHLKILTVCHGRILHLLTLNLIVLKEFICQIKCQAYYLAHESHVPFPFECFGSSYWLLLLQSDDWTVPLFSIPRSTITENPFTSLLLCSFSPSDIMTNEMSTIIWCQNLAIEWLSAVETALLKGRHPLLNDVDITITPTKSIPMLEGRLSERGIRDRDKINSVCDSEMQNISSGYFLKLPNSNAASGFLMDPISTLLEKDDRAYQGKANDSETCEIDIVKDAEASQESDLANAGSRTDEGDSPLDGERSQVLATATVILNMLDVTMPGTLGDEQKKKVLTATEQGETFMKALQGAVPEDVRGKLMSAVSEIMQSQGNKINVCKLKKIGWIPNISSSKKSKIKEQSGDISTADGPHRNPFADYKKSGVNSQERIQGDSVSNHIGEHDAQDSKESSREKFSEASGHTKSKLEFEGKQNQSSEPEMISSSSETSEDTPNRRADDRHEDVHINLEASEPHFTEGKNVDARTNEKFVNPSINHEDSHVSDSSSVEHGRFQKEANDTQDNNNENVQNSKKIEEPSSNQSPGNPPSISVSQALDALTGFDDSTQMAVNSVFGVIENMIDHLERETGKNDSEERKDSILDSGDMSKESLANNDHKFNN</sequence>
<feature type="domain" description="DUF7750" evidence="2">
    <location>
        <begin position="314"/>
        <end position="378"/>
    </location>
</feature>
<dbReference type="EMBL" id="NMUH01000029">
    <property type="protein sequence ID" value="MQL69099.1"/>
    <property type="molecule type" value="Genomic_DNA"/>
</dbReference>
<accession>A0A843TKH7</accession>
<dbReference type="PANTHER" id="PTHR43592">
    <property type="entry name" value="CAAX AMINO TERMINAL PROTEASE"/>
    <property type="match status" value="1"/>
</dbReference>
<keyword evidence="4" id="KW-1185">Reference proteome</keyword>
<feature type="non-terminal residue" evidence="3">
    <location>
        <position position="1"/>
    </location>
</feature>
<gene>
    <name evidence="3" type="ORF">Taro_001428</name>
</gene>
<dbReference type="Pfam" id="PF24930">
    <property type="entry name" value="DUF7750"/>
    <property type="match status" value="1"/>
</dbReference>
<feature type="compositionally biased region" description="Basic and acidic residues" evidence="1">
    <location>
        <begin position="542"/>
        <end position="564"/>
    </location>
</feature>
<comment type="caution">
    <text evidence="3">The sequence shown here is derived from an EMBL/GenBank/DDBJ whole genome shotgun (WGS) entry which is preliminary data.</text>
</comment>
<feature type="region of interest" description="Disordered" evidence="1">
    <location>
        <begin position="630"/>
        <end position="665"/>
    </location>
</feature>
<organism evidence="3 4">
    <name type="scientific">Colocasia esculenta</name>
    <name type="common">Wild taro</name>
    <name type="synonym">Arum esculentum</name>
    <dbReference type="NCBI Taxonomy" id="4460"/>
    <lineage>
        <taxon>Eukaryota</taxon>
        <taxon>Viridiplantae</taxon>
        <taxon>Streptophyta</taxon>
        <taxon>Embryophyta</taxon>
        <taxon>Tracheophyta</taxon>
        <taxon>Spermatophyta</taxon>
        <taxon>Magnoliopsida</taxon>
        <taxon>Liliopsida</taxon>
        <taxon>Araceae</taxon>
        <taxon>Aroideae</taxon>
        <taxon>Colocasieae</taxon>
        <taxon>Colocasia</taxon>
    </lineage>
</organism>
<evidence type="ECO:0000313" key="3">
    <source>
        <dbReference type="EMBL" id="MQL69099.1"/>
    </source>
</evidence>
<feature type="compositionally biased region" description="Low complexity" evidence="1">
    <location>
        <begin position="483"/>
        <end position="494"/>
    </location>
</feature>
<feature type="compositionally biased region" description="Basic and acidic residues" evidence="1">
    <location>
        <begin position="447"/>
        <end position="464"/>
    </location>
</feature>
<dbReference type="Proteomes" id="UP000652761">
    <property type="component" value="Unassembled WGS sequence"/>
</dbReference>
<feature type="region of interest" description="Disordered" evidence="1">
    <location>
        <begin position="289"/>
        <end position="312"/>
    </location>
</feature>
<dbReference type="AlphaFoldDB" id="A0A843TKH7"/>
<dbReference type="OrthoDB" id="5954035at2759"/>